<sequence length="118" mass="13146">MSGYGHFARTALELEREIVKRGIAIGIDWDDRARLRELAREALSCTAECRLGLLRNPDYVVRHKGELFALSSLMLMTMQQSAQVGVLTSGGPAWKAFGRALYEESERLRAHPQAEAGD</sequence>
<gene>
    <name evidence="1" type="ORF">GX576_00125</name>
</gene>
<dbReference type="Proteomes" id="UP000536534">
    <property type="component" value="Unassembled WGS sequence"/>
</dbReference>
<dbReference type="EMBL" id="JAAYYV010000003">
    <property type="protein sequence ID" value="NLF52810.1"/>
    <property type="molecule type" value="Genomic_DNA"/>
</dbReference>
<reference evidence="1 2" key="1">
    <citation type="journal article" date="2020" name="Biotechnol. Biofuels">
        <title>New insights from the biogas microbiome by comprehensive genome-resolved metagenomics of nearly 1600 species originating from multiple anaerobic digesters.</title>
        <authorList>
            <person name="Campanaro S."/>
            <person name="Treu L."/>
            <person name="Rodriguez-R L.M."/>
            <person name="Kovalovszki A."/>
            <person name="Ziels R.M."/>
            <person name="Maus I."/>
            <person name="Zhu X."/>
            <person name="Kougias P.G."/>
            <person name="Basile A."/>
            <person name="Luo G."/>
            <person name="Schluter A."/>
            <person name="Konstantinidis K.T."/>
            <person name="Angelidaki I."/>
        </authorList>
    </citation>
    <scope>NUCLEOTIDE SEQUENCE [LARGE SCALE GENOMIC DNA]</scope>
    <source>
        <strain evidence="1">AS06rmzACSIP_256</strain>
    </source>
</reference>
<comment type="caution">
    <text evidence="1">The sequence shown here is derived from an EMBL/GenBank/DDBJ whole genome shotgun (WGS) entry which is preliminary data.</text>
</comment>
<organism evidence="1 2">
    <name type="scientific">Thauera phenolivorans</name>
    <dbReference type="NCBI Taxonomy" id="1792543"/>
    <lineage>
        <taxon>Bacteria</taxon>
        <taxon>Pseudomonadati</taxon>
        <taxon>Pseudomonadota</taxon>
        <taxon>Betaproteobacteria</taxon>
        <taxon>Rhodocyclales</taxon>
        <taxon>Zoogloeaceae</taxon>
        <taxon>Thauera</taxon>
    </lineage>
</organism>
<accession>A0A7X7R695</accession>
<protein>
    <submittedName>
        <fullName evidence="1">Uncharacterized protein</fullName>
    </submittedName>
</protein>
<name>A0A7X7R695_9RHOO</name>
<evidence type="ECO:0000313" key="1">
    <source>
        <dbReference type="EMBL" id="NLF52810.1"/>
    </source>
</evidence>
<evidence type="ECO:0000313" key="2">
    <source>
        <dbReference type="Proteomes" id="UP000536534"/>
    </source>
</evidence>
<proteinExistence type="predicted"/>
<dbReference type="AlphaFoldDB" id="A0A7X7R695"/>